<gene>
    <name evidence="2" type="ORF">BCIN_02g01190</name>
</gene>
<evidence type="ECO:0000313" key="2">
    <source>
        <dbReference type="EMBL" id="ATZ46749.1"/>
    </source>
</evidence>
<dbReference type="RefSeq" id="XP_024546878.1">
    <property type="nucleotide sequence ID" value="XM_024691108.1"/>
</dbReference>
<keyword evidence="1" id="KW-0732">Signal</keyword>
<dbReference type="VEuPathDB" id="FungiDB:Bcin02g01190"/>
<feature type="chain" id="PRO_5016846766" evidence="1">
    <location>
        <begin position="23"/>
        <end position="377"/>
    </location>
</feature>
<dbReference type="OrthoDB" id="3552725at2759"/>
<sequence>MTRISNLSQLFCALVFGAQVHAANIPQALQPDRRPTVRPSPIVDPTPITCTTSTISIGCGRNACQSAWATAFTSSNTYVKSFCSSFTSSGRRNTLAFDSRGPAGACTKGLGNAAIQSSISSVCSCYAGPGVPTTAFVTICPTCPSIRTQTVTTSVPTTTTIVRIADGSVKTITTIVTLVVDPPPPNQITTTTTQFITRSDLSASCTTTTNVLTTTLVTAIYDYFTYITTTTYQAGRYPCDTTPWQSPSATTVTLYTPYCNQISEHIITITSTVTAGLPLLPPSSATCEPASITTVTLVIDPLPIEHTTTETVTGGICTVTTTETSTTTWDDNGFWPTPTQSTFSPIIIDDGGLTWRETLAAPSQATSTSISVREEEG</sequence>
<feature type="signal peptide" evidence="1">
    <location>
        <begin position="1"/>
        <end position="22"/>
    </location>
</feature>
<accession>A0A384J882</accession>
<evidence type="ECO:0000256" key="1">
    <source>
        <dbReference type="SAM" id="SignalP"/>
    </source>
</evidence>
<dbReference type="GeneID" id="36393908"/>
<keyword evidence="3" id="KW-1185">Reference proteome</keyword>
<reference evidence="2 3" key="3">
    <citation type="journal article" date="2017" name="Mol. Plant Pathol.">
        <title>A gapless genome sequence of the fungus Botrytis cinerea.</title>
        <authorList>
            <person name="Van Kan J.A."/>
            <person name="Stassen J.H."/>
            <person name="Mosbach A."/>
            <person name="Van Der Lee T.A."/>
            <person name="Faino L."/>
            <person name="Farmer A.D."/>
            <person name="Papasotiriou D.G."/>
            <person name="Zhou S."/>
            <person name="Seidl M.F."/>
            <person name="Cottam E."/>
            <person name="Edel D."/>
            <person name="Hahn M."/>
            <person name="Schwartz D.C."/>
            <person name="Dietrich R.A."/>
            <person name="Widdison S."/>
            <person name="Scalliet G."/>
        </authorList>
    </citation>
    <scope>NUCLEOTIDE SEQUENCE [LARGE SCALE GENOMIC DNA]</scope>
    <source>
        <strain evidence="2 3">B05.10</strain>
    </source>
</reference>
<proteinExistence type="predicted"/>
<dbReference type="AlphaFoldDB" id="A0A384J882"/>
<dbReference type="Proteomes" id="UP000001798">
    <property type="component" value="Chromosome 2"/>
</dbReference>
<organism evidence="2 3">
    <name type="scientific">Botryotinia fuckeliana (strain B05.10)</name>
    <name type="common">Noble rot fungus</name>
    <name type="synonym">Botrytis cinerea</name>
    <dbReference type="NCBI Taxonomy" id="332648"/>
    <lineage>
        <taxon>Eukaryota</taxon>
        <taxon>Fungi</taxon>
        <taxon>Dikarya</taxon>
        <taxon>Ascomycota</taxon>
        <taxon>Pezizomycotina</taxon>
        <taxon>Leotiomycetes</taxon>
        <taxon>Helotiales</taxon>
        <taxon>Sclerotiniaceae</taxon>
        <taxon>Botrytis</taxon>
    </lineage>
</organism>
<dbReference type="KEGG" id="bfu:BCIN_02g01190"/>
<reference evidence="2 3" key="1">
    <citation type="journal article" date="2011" name="PLoS Genet.">
        <title>Genomic analysis of the necrotrophic fungal pathogens Sclerotinia sclerotiorum and Botrytis cinerea.</title>
        <authorList>
            <person name="Amselem J."/>
            <person name="Cuomo C.A."/>
            <person name="van Kan J.A."/>
            <person name="Viaud M."/>
            <person name="Benito E.P."/>
            <person name="Couloux A."/>
            <person name="Coutinho P.M."/>
            <person name="de Vries R.P."/>
            <person name="Dyer P.S."/>
            <person name="Fillinger S."/>
            <person name="Fournier E."/>
            <person name="Gout L."/>
            <person name="Hahn M."/>
            <person name="Kohn L."/>
            <person name="Lapalu N."/>
            <person name="Plummer K.M."/>
            <person name="Pradier J.M."/>
            <person name="Quevillon E."/>
            <person name="Sharon A."/>
            <person name="Simon A."/>
            <person name="ten Have A."/>
            <person name="Tudzynski B."/>
            <person name="Tudzynski P."/>
            <person name="Wincker P."/>
            <person name="Andrew M."/>
            <person name="Anthouard V."/>
            <person name="Beever R.E."/>
            <person name="Beffa R."/>
            <person name="Benoit I."/>
            <person name="Bouzid O."/>
            <person name="Brault B."/>
            <person name="Chen Z."/>
            <person name="Choquer M."/>
            <person name="Collemare J."/>
            <person name="Cotton P."/>
            <person name="Danchin E.G."/>
            <person name="Da Silva C."/>
            <person name="Gautier A."/>
            <person name="Giraud C."/>
            <person name="Giraud T."/>
            <person name="Gonzalez C."/>
            <person name="Grossetete S."/>
            <person name="Guldener U."/>
            <person name="Henrissat B."/>
            <person name="Howlett B.J."/>
            <person name="Kodira C."/>
            <person name="Kretschmer M."/>
            <person name="Lappartient A."/>
            <person name="Leroch M."/>
            <person name="Levis C."/>
            <person name="Mauceli E."/>
            <person name="Neuveglise C."/>
            <person name="Oeser B."/>
            <person name="Pearson M."/>
            <person name="Poulain J."/>
            <person name="Poussereau N."/>
            <person name="Quesneville H."/>
            <person name="Rascle C."/>
            <person name="Schumacher J."/>
            <person name="Segurens B."/>
            <person name="Sexton A."/>
            <person name="Silva E."/>
            <person name="Sirven C."/>
            <person name="Soanes D.M."/>
            <person name="Talbot N.J."/>
            <person name="Templeton M."/>
            <person name="Yandava C."/>
            <person name="Yarden O."/>
            <person name="Zeng Q."/>
            <person name="Rollins J.A."/>
            <person name="Lebrun M.H."/>
            <person name="Dickman M."/>
        </authorList>
    </citation>
    <scope>NUCLEOTIDE SEQUENCE [LARGE SCALE GENOMIC DNA]</scope>
    <source>
        <strain evidence="2 3">B05.10</strain>
    </source>
</reference>
<evidence type="ECO:0000313" key="3">
    <source>
        <dbReference type="Proteomes" id="UP000001798"/>
    </source>
</evidence>
<protein>
    <submittedName>
        <fullName evidence="2">Uncharacterized protein</fullName>
    </submittedName>
</protein>
<dbReference type="EMBL" id="CP009806">
    <property type="protein sequence ID" value="ATZ46749.1"/>
    <property type="molecule type" value="Genomic_DNA"/>
</dbReference>
<reference evidence="2 3" key="2">
    <citation type="journal article" date="2012" name="Eukaryot. Cell">
        <title>Genome update of Botrytis cinerea strains B05.10 and T4.</title>
        <authorList>
            <person name="Staats M."/>
            <person name="van Kan J.A."/>
        </authorList>
    </citation>
    <scope>NUCLEOTIDE SEQUENCE [LARGE SCALE GENOMIC DNA]</scope>
    <source>
        <strain evidence="2 3">B05.10</strain>
    </source>
</reference>
<name>A0A384J882_BOTFB</name>